<evidence type="ECO:0000256" key="2">
    <source>
        <dbReference type="ARBA" id="ARBA00022908"/>
    </source>
</evidence>
<keyword evidence="2" id="KW-0229">DNA integration</keyword>
<dbReference type="PROSITE" id="PS51898">
    <property type="entry name" value="TYR_RECOMBINASE"/>
    <property type="match status" value="1"/>
</dbReference>
<dbReference type="Gene3D" id="1.10.443.10">
    <property type="entry name" value="Intergrase catalytic core"/>
    <property type="match status" value="1"/>
</dbReference>
<feature type="compositionally biased region" description="Polar residues" evidence="6">
    <location>
        <begin position="30"/>
        <end position="40"/>
    </location>
</feature>
<dbReference type="PANTHER" id="PTHR30349">
    <property type="entry name" value="PHAGE INTEGRASE-RELATED"/>
    <property type="match status" value="1"/>
</dbReference>
<dbReference type="InterPro" id="IPR011010">
    <property type="entry name" value="DNA_brk_join_enz"/>
</dbReference>
<feature type="domain" description="Tyr recombinase" evidence="7">
    <location>
        <begin position="182"/>
        <end position="379"/>
    </location>
</feature>
<dbReference type="RefSeq" id="WP_136562830.1">
    <property type="nucleotide sequence ID" value="NZ_BAABLS010000010.1"/>
</dbReference>
<evidence type="ECO:0000256" key="3">
    <source>
        <dbReference type="ARBA" id="ARBA00023125"/>
    </source>
</evidence>
<reference evidence="9 10" key="1">
    <citation type="journal article" date="2009" name="Int. J. Syst. Evol. Microbiol.">
        <title>Nocardioides caeni sp. nov., isolated from wastewater.</title>
        <authorList>
            <person name="Yoon J.H."/>
            <person name="Kang S.J."/>
            <person name="Park S."/>
            <person name="Kim W."/>
            <person name="Oh T.K."/>
        </authorList>
    </citation>
    <scope>NUCLEOTIDE SEQUENCE [LARGE SCALE GENOMIC DNA]</scope>
    <source>
        <strain evidence="9 10">DSM 23134</strain>
    </source>
</reference>
<dbReference type="InterPro" id="IPR058717">
    <property type="entry name" value="Phage_L5_Integrase_N"/>
</dbReference>
<evidence type="ECO:0000259" key="7">
    <source>
        <dbReference type="PROSITE" id="PS51898"/>
    </source>
</evidence>
<dbReference type="Pfam" id="PF14659">
    <property type="entry name" value="Phage_int_SAM_3"/>
    <property type="match status" value="1"/>
</dbReference>
<dbReference type="Pfam" id="PF26003">
    <property type="entry name" value="Integrase_N_phage"/>
    <property type="match status" value="1"/>
</dbReference>
<dbReference type="AlphaFoldDB" id="A0A4S8NAX4"/>
<evidence type="ECO:0000313" key="10">
    <source>
        <dbReference type="Proteomes" id="UP000307087"/>
    </source>
</evidence>
<dbReference type="InterPro" id="IPR002104">
    <property type="entry name" value="Integrase_catalytic"/>
</dbReference>
<dbReference type="GO" id="GO:0006310">
    <property type="term" value="P:DNA recombination"/>
    <property type="evidence" value="ECO:0007669"/>
    <property type="project" value="UniProtKB-KW"/>
</dbReference>
<sequence>MARPKRTFGSIRKLPSGRYQATYSDPRGTLSPTTGRTMQHNASTTFDTREDAEAWLTDVRRSISRGEWTPPGEAGAARKAPVTFASYADRWLERRTLKPRTRQHYRKLLDQHLDPTFGATALRAITSEDVATWHHEMGSGTPTVRAHAYGLMRTILGSALQDQLIPHNPCHIRGAGNAKRQHRVKPATLAELEQIVSAMPANLRVMVLLAAWCALRFGELAELRRKDIDLTNRVIHVRRGVVLVDGTRLVGTPKSDAGLRDVAIPPHLVPLLKEHVKEHAQWGRDGLLFPGKSGEQLAPSTLYGRAPTKQRSGSGFYGARAAAGRPDLRFHDLRHTGAVLAAQTGATLAELMGRLGHSTPGAAMRYQHAAQDRDRAIAEALSALATGASS</sequence>
<accession>A0A4S8NAX4</accession>
<name>A0A4S8NAX4_9ACTN</name>
<dbReference type="InterPro" id="IPR044068">
    <property type="entry name" value="CB"/>
</dbReference>
<gene>
    <name evidence="9" type="ORF">E9934_10425</name>
</gene>
<dbReference type="SUPFAM" id="SSF56349">
    <property type="entry name" value="DNA breaking-rejoining enzymes"/>
    <property type="match status" value="1"/>
</dbReference>
<dbReference type="InterPro" id="IPR010998">
    <property type="entry name" value="Integrase_recombinase_N"/>
</dbReference>
<keyword evidence="10" id="KW-1185">Reference proteome</keyword>
<dbReference type="InterPro" id="IPR004107">
    <property type="entry name" value="Integrase_SAM-like_N"/>
</dbReference>
<comment type="caution">
    <text evidence="9">The sequence shown here is derived from an EMBL/GenBank/DDBJ whole genome shotgun (WGS) entry which is preliminary data.</text>
</comment>
<keyword evidence="4" id="KW-0233">DNA recombination</keyword>
<dbReference type="InterPro" id="IPR013762">
    <property type="entry name" value="Integrase-like_cat_sf"/>
</dbReference>
<proteinExistence type="inferred from homology"/>
<evidence type="ECO:0000259" key="8">
    <source>
        <dbReference type="PROSITE" id="PS51900"/>
    </source>
</evidence>
<dbReference type="GO" id="GO:0003677">
    <property type="term" value="F:DNA binding"/>
    <property type="evidence" value="ECO:0007669"/>
    <property type="project" value="UniProtKB-UniRule"/>
</dbReference>
<evidence type="ECO:0000313" key="9">
    <source>
        <dbReference type="EMBL" id="THV13368.1"/>
    </source>
</evidence>
<dbReference type="Gene3D" id="1.10.150.130">
    <property type="match status" value="1"/>
</dbReference>
<evidence type="ECO:0000256" key="6">
    <source>
        <dbReference type="SAM" id="MobiDB-lite"/>
    </source>
</evidence>
<organism evidence="9 10">
    <name type="scientific">Nocardioides caeni</name>
    <dbReference type="NCBI Taxonomy" id="574700"/>
    <lineage>
        <taxon>Bacteria</taxon>
        <taxon>Bacillati</taxon>
        <taxon>Actinomycetota</taxon>
        <taxon>Actinomycetes</taxon>
        <taxon>Propionibacteriales</taxon>
        <taxon>Nocardioidaceae</taxon>
        <taxon>Nocardioides</taxon>
    </lineage>
</organism>
<feature type="domain" description="Core-binding (CB)" evidence="8">
    <location>
        <begin position="82"/>
        <end position="160"/>
    </location>
</feature>
<feature type="region of interest" description="Disordered" evidence="6">
    <location>
        <begin position="18"/>
        <end position="40"/>
    </location>
</feature>
<dbReference type="OrthoDB" id="1822491at2"/>
<protein>
    <submittedName>
        <fullName evidence="9">Site-specific integrase</fullName>
    </submittedName>
</protein>
<evidence type="ECO:0000256" key="1">
    <source>
        <dbReference type="ARBA" id="ARBA00008857"/>
    </source>
</evidence>
<evidence type="ECO:0000256" key="5">
    <source>
        <dbReference type="PROSITE-ProRule" id="PRU01248"/>
    </source>
</evidence>
<keyword evidence="3 5" id="KW-0238">DNA-binding</keyword>
<comment type="similarity">
    <text evidence="1">Belongs to the 'phage' integrase family.</text>
</comment>
<dbReference type="InterPro" id="IPR050090">
    <property type="entry name" value="Tyrosine_recombinase_XerCD"/>
</dbReference>
<evidence type="ECO:0000256" key="4">
    <source>
        <dbReference type="ARBA" id="ARBA00023172"/>
    </source>
</evidence>
<dbReference type="Proteomes" id="UP000307087">
    <property type="component" value="Unassembled WGS sequence"/>
</dbReference>
<dbReference type="PROSITE" id="PS51900">
    <property type="entry name" value="CB"/>
    <property type="match status" value="1"/>
</dbReference>
<dbReference type="EMBL" id="STGW01000005">
    <property type="protein sequence ID" value="THV13368.1"/>
    <property type="molecule type" value="Genomic_DNA"/>
</dbReference>
<dbReference type="Pfam" id="PF00589">
    <property type="entry name" value="Phage_integrase"/>
    <property type="match status" value="1"/>
</dbReference>
<dbReference type="GO" id="GO:0015074">
    <property type="term" value="P:DNA integration"/>
    <property type="evidence" value="ECO:0007669"/>
    <property type="project" value="UniProtKB-KW"/>
</dbReference>
<dbReference type="CDD" id="cd01189">
    <property type="entry name" value="INT_ICEBs1_C_like"/>
    <property type="match status" value="1"/>
</dbReference>
<dbReference type="PANTHER" id="PTHR30349:SF64">
    <property type="entry name" value="PROPHAGE INTEGRASE INTD-RELATED"/>
    <property type="match status" value="1"/>
</dbReference>